<dbReference type="EMBL" id="JQCF01000016">
    <property type="protein sequence ID" value="KRN98850.1"/>
    <property type="molecule type" value="Genomic_DNA"/>
</dbReference>
<dbReference type="SUPFAM" id="SSF47413">
    <property type="entry name" value="lambda repressor-like DNA-binding domains"/>
    <property type="match status" value="1"/>
</dbReference>
<dbReference type="PATRIC" id="fig|993692.3.peg.770"/>
<dbReference type="GO" id="GO:0030153">
    <property type="term" value="P:bacteriocin immunity"/>
    <property type="evidence" value="ECO:0007669"/>
    <property type="project" value="UniProtKB-KW"/>
</dbReference>
<dbReference type="SUPFAM" id="SSF109797">
    <property type="entry name" value="Bacteriocin immunity protein-like"/>
    <property type="match status" value="1"/>
</dbReference>
<organism evidence="3 4">
    <name type="scientific">Companilactobacillus kimchiensis</name>
    <dbReference type="NCBI Taxonomy" id="993692"/>
    <lineage>
        <taxon>Bacteria</taxon>
        <taxon>Bacillati</taxon>
        <taxon>Bacillota</taxon>
        <taxon>Bacilli</taxon>
        <taxon>Lactobacillales</taxon>
        <taxon>Lactobacillaceae</taxon>
        <taxon>Companilactobacillus</taxon>
    </lineage>
</organism>
<dbReference type="Pfam" id="PF13443">
    <property type="entry name" value="HTH_26"/>
    <property type="match status" value="1"/>
</dbReference>
<dbReference type="AlphaFoldDB" id="A0A0R2LAI5"/>
<keyword evidence="1" id="KW-0079">Bacteriocin immunity</keyword>
<dbReference type="Proteomes" id="UP000051006">
    <property type="component" value="Unassembled WGS sequence"/>
</dbReference>
<sequence>MVKVNLDLIMVKRGISSKDLAKKIGITPANLSILKTGKAKGIRFATLDKICEVLDCQPGDILEYSREGTSQMSKAEEEQIYLENKKTLMDLINVAYNEVKDPKFSNFRVQLMQSYKALDNDDDYIKIMLDLRTNILQADLSLNLKTRISGLPVEYGEIFNFIEPQLKKIDSQVLDQYNRYGFVPLRYGSTVKYFD</sequence>
<dbReference type="InterPro" id="IPR001387">
    <property type="entry name" value="Cro/C1-type_HTH"/>
</dbReference>
<dbReference type="InterPro" id="IPR010982">
    <property type="entry name" value="Lambda_DNA-bd_dom_sf"/>
</dbReference>
<evidence type="ECO:0000313" key="4">
    <source>
        <dbReference type="Proteomes" id="UP000051006"/>
    </source>
</evidence>
<dbReference type="InterPro" id="IPR023130">
    <property type="entry name" value="Ta0600-like_sf"/>
</dbReference>
<evidence type="ECO:0000256" key="1">
    <source>
        <dbReference type="ARBA" id="ARBA00023025"/>
    </source>
</evidence>
<dbReference type="PANTHER" id="PTHR37301">
    <property type="entry name" value="DNA-BINDING PROTEIN-RELATED"/>
    <property type="match status" value="1"/>
</dbReference>
<dbReference type="PANTHER" id="PTHR37301:SF1">
    <property type="entry name" value="DNA-BINDING PROTEIN"/>
    <property type="match status" value="1"/>
</dbReference>
<feature type="domain" description="HTH cro/C1-type" evidence="2">
    <location>
        <begin position="6"/>
        <end position="61"/>
    </location>
</feature>
<dbReference type="CDD" id="cd00093">
    <property type="entry name" value="HTH_XRE"/>
    <property type="match status" value="1"/>
</dbReference>
<evidence type="ECO:0000259" key="2">
    <source>
        <dbReference type="PROSITE" id="PS50943"/>
    </source>
</evidence>
<dbReference type="SMART" id="SM00530">
    <property type="entry name" value="HTH_XRE"/>
    <property type="match status" value="1"/>
</dbReference>
<keyword evidence="4" id="KW-1185">Reference proteome</keyword>
<accession>A0A0R2LAI5</accession>
<dbReference type="STRING" id="993692.IV57_GL000762"/>
<protein>
    <recommendedName>
        <fullName evidence="2">HTH cro/C1-type domain-containing protein</fullName>
    </recommendedName>
</protein>
<dbReference type="Gene3D" id="1.20.1440.50">
    <property type="entry name" value="Ta0600-like"/>
    <property type="match status" value="1"/>
</dbReference>
<name>A0A0R2LAI5_9LACO</name>
<dbReference type="GO" id="GO:0003677">
    <property type="term" value="F:DNA binding"/>
    <property type="evidence" value="ECO:0007669"/>
    <property type="project" value="InterPro"/>
</dbReference>
<reference evidence="3 4" key="1">
    <citation type="journal article" date="2015" name="Genome Announc.">
        <title>Expanding the biotechnology potential of lactobacilli through comparative genomics of 213 strains and associated genera.</title>
        <authorList>
            <person name="Sun Z."/>
            <person name="Harris H.M."/>
            <person name="McCann A."/>
            <person name="Guo C."/>
            <person name="Argimon S."/>
            <person name="Zhang W."/>
            <person name="Yang X."/>
            <person name="Jeffery I.B."/>
            <person name="Cooney J.C."/>
            <person name="Kagawa T.F."/>
            <person name="Liu W."/>
            <person name="Song Y."/>
            <person name="Salvetti E."/>
            <person name="Wrobel A."/>
            <person name="Rasinkangas P."/>
            <person name="Parkhill J."/>
            <person name="Rea M.C."/>
            <person name="O'Sullivan O."/>
            <person name="Ritari J."/>
            <person name="Douillard F.P."/>
            <person name="Paul Ross R."/>
            <person name="Yang R."/>
            <person name="Briner A.E."/>
            <person name="Felis G.E."/>
            <person name="de Vos W.M."/>
            <person name="Barrangou R."/>
            <person name="Klaenhammer T.R."/>
            <person name="Caufield P.W."/>
            <person name="Cui Y."/>
            <person name="Zhang H."/>
            <person name="O'Toole P.W."/>
        </authorList>
    </citation>
    <scope>NUCLEOTIDE SEQUENCE [LARGE SCALE GENOMIC DNA]</scope>
    <source>
        <strain evidence="3 4">DSM 24716</strain>
    </source>
</reference>
<gene>
    <name evidence="3" type="ORF">IV57_GL000762</name>
</gene>
<proteinExistence type="predicted"/>
<evidence type="ECO:0000313" key="3">
    <source>
        <dbReference type="EMBL" id="KRN98850.1"/>
    </source>
</evidence>
<dbReference type="OrthoDB" id="2297039at2"/>
<dbReference type="Gene3D" id="1.10.260.40">
    <property type="entry name" value="lambda repressor-like DNA-binding domains"/>
    <property type="match status" value="1"/>
</dbReference>
<comment type="caution">
    <text evidence="3">The sequence shown here is derived from an EMBL/GenBank/DDBJ whole genome shotgun (WGS) entry which is preliminary data.</text>
</comment>
<dbReference type="PROSITE" id="PS50943">
    <property type="entry name" value="HTH_CROC1"/>
    <property type="match status" value="1"/>
</dbReference>